<evidence type="ECO:0000313" key="15">
    <source>
        <dbReference type="Proteomes" id="UP000314294"/>
    </source>
</evidence>
<sequence>MMGCDQDQVQDQDQDLDLDPEDPTGVRTVRWSLSQEVFGLQGAPRLHFSNREYYRRLEELKRAHRRNMAELEALPGPTKRASCRPGPTKRTSCRPGPRLWEASSGPRGAPPRGTGVRWRSGATEPKPFRMTLREEERRRRQVRTRSAVELENALLRRQLQELQERHKEFRAAPAPAHTRLPLYGTVSRSRGGGVGGDVRSHRAAPPTPFRFLERERRKREAQLAAELQGPEEEEEARRRRASFRARPVPSSSSPVWWNSEDARLPHRIQSNTLIIIIIIIIGTMRTKRRNTGRRQTVCWFRRGHKKLMSSRVLHQSVSISLANDSNEATVSFNN</sequence>
<evidence type="ECO:0000256" key="7">
    <source>
        <dbReference type="ARBA" id="ARBA00023069"/>
    </source>
</evidence>
<evidence type="ECO:0000256" key="9">
    <source>
        <dbReference type="ARBA" id="ARBA00023273"/>
    </source>
</evidence>
<evidence type="ECO:0000256" key="4">
    <source>
        <dbReference type="ARBA" id="ARBA00022490"/>
    </source>
</evidence>
<comment type="similarity">
    <text evidence="3">Belongs to the FAM161 family.</text>
</comment>
<protein>
    <recommendedName>
        <fullName evidence="11">Protein FAM161A</fullName>
    </recommendedName>
</protein>
<dbReference type="EMBL" id="SRLO01000837">
    <property type="protein sequence ID" value="TNN45593.1"/>
    <property type="molecule type" value="Genomic_DNA"/>
</dbReference>
<dbReference type="InterPro" id="IPR019579">
    <property type="entry name" value="FAM161A/B"/>
</dbReference>
<evidence type="ECO:0000256" key="10">
    <source>
        <dbReference type="ARBA" id="ARBA00037165"/>
    </source>
</evidence>
<dbReference type="GO" id="GO:0044782">
    <property type="term" value="P:cilium organization"/>
    <property type="evidence" value="ECO:0007669"/>
    <property type="project" value="TreeGrafter"/>
</dbReference>
<evidence type="ECO:0000256" key="13">
    <source>
        <dbReference type="SAM" id="MobiDB-lite"/>
    </source>
</evidence>
<reference evidence="14 15" key="1">
    <citation type="submission" date="2019-03" db="EMBL/GenBank/DDBJ databases">
        <title>First draft genome of Liparis tanakae, snailfish: a comprehensive survey of snailfish specific genes.</title>
        <authorList>
            <person name="Kim W."/>
            <person name="Song I."/>
            <person name="Jeong J.-H."/>
            <person name="Kim D."/>
            <person name="Kim S."/>
            <person name="Ryu S."/>
            <person name="Song J.Y."/>
            <person name="Lee S.K."/>
        </authorList>
    </citation>
    <scope>NUCLEOTIDE SEQUENCE [LARGE SCALE GENOMIC DNA]</scope>
    <source>
        <tissue evidence="14">Muscle</tissue>
    </source>
</reference>
<dbReference type="Proteomes" id="UP000314294">
    <property type="component" value="Unassembled WGS sequence"/>
</dbReference>
<keyword evidence="7" id="KW-0969">Cilium</keyword>
<feature type="region of interest" description="Disordered" evidence="13">
    <location>
        <begin position="1"/>
        <end position="25"/>
    </location>
</feature>
<dbReference type="GO" id="GO:0005814">
    <property type="term" value="C:centriole"/>
    <property type="evidence" value="ECO:0007669"/>
    <property type="project" value="UniProtKB-SubCell"/>
</dbReference>
<evidence type="ECO:0000256" key="5">
    <source>
        <dbReference type="ARBA" id="ARBA00022794"/>
    </source>
</evidence>
<dbReference type="PANTHER" id="PTHR21501">
    <property type="entry name" value="PROTEIN FAM-161"/>
    <property type="match status" value="1"/>
</dbReference>
<dbReference type="OrthoDB" id="2150121at2759"/>
<evidence type="ECO:0000256" key="1">
    <source>
        <dbReference type="ARBA" id="ARBA00004114"/>
    </source>
</evidence>
<feature type="region of interest" description="Disordered" evidence="13">
    <location>
        <begin position="220"/>
        <end position="245"/>
    </location>
</feature>
<feature type="region of interest" description="Disordered" evidence="13">
    <location>
        <begin position="76"/>
        <end position="122"/>
    </location>
</feature>
<evidence type="ECO:0000256" key="6">
    <source>
        <dbReference type="ARBA" id="ARBA00023054"/>
    </source>
</evidence>
<name>A0A4Z2FXY0_9TELE</name>
<keyword evidence="6 12" id="KW-0175">Coiled coil</keyword>
<dbReference type="PANTHER" id="PTHR21501:SF3">
    <property type="entry name" value="PROTEIN FAM161A"/>
    <property type="match status" value="1"/>
</dbReference>
<evidence type="ECO:0000256" key="12">
    <source>
        <dbReference type="SAM" id="Coils"/>
    </source>
</evidence>
<feature type="compositionally biased region" description="Acidic residues" evidence="13">
    <location>
        <begin position="8"/>
        <end position="22"/>
    </location>
</feature>
<organism evidence="14 15">
    <name type="scientific">Liparis tanakae</name>
    <name type="common">Tanaka's snailfish</name>
    <dbReference type="NCBI Taxonomy" id="230148"/>
    <lineage>
        <taxon>Eukaryota</taxon>
        <taxon>Metazoa</taxon>
        <taxon>Chordata</taxon>
        <taxon>Craniata</taxon>
        <taxon>Vertebrata</taxon>
        <taxon>Euteleostomi</taxon>
        <taxon>Actinopterygii</taxon>
        <taxon>Neopterygii</taxon>
        <taxon>Teleostei</taxon>
        <taxon>Neoteleostei</taxon>
        <taxon>Acanthomorphata</taxon>
        <taxon>Eupercaria</taxon>
        <taxon>Perciformes</taxon>
        <taxon>Cottioidei</taxon>
        <taxon>Cottales</taxon>
        <taxon>Liparidae</taxon>
        <taxon>Liparis</taxon>
    </lineage>
</organism>
<comment type="function">
    <text evidence="10">Involved in ciliogenesis.</text>
</comment>
<evidence type="ECO:0000313" key="14">
    <source>
        <dbReference type="EMBL" id="TNN45593.1"/>
    </source>
</evidence>
<keyword evidence="9" id="KW-0966">Cell projection</keyword>
<comment type="caution">
    <text evidence="14">The sequence shown here is derived from an EMBL/GenBank/DDBJ whole genome shotgun (WGS) entry which is preliminary data.</text>
</comment>
<dbReference type="InterPro" id="IPR051655">
    <property type="entry name" value="FAM161"/>
</dbReference>
<dbReference type="AlphaFoldDB" id="A0A4Z2FXY0"/>
<dbReference type="GO" id="GO:0005929">
    <property type="term" value="C:cilium"/>
    <property type="evidence" value="ECO:0007669"/>
    <property type="project" value="TreeGrafter"/>
</dbReference>
<comment type="subcellular location">
    <subcellularLocation>
        <location evidence="2">Cytoplasm</location>
        <location evidence="2">Cytoskeleton</location>
        <location evidence="2">Cilium basal body</location>
    </subcellularLocation>
    <subcellularLocation>
        <location evidence="1">Cytoplasm</location>
        <location evidence="1">Cytoskeleton</location>
        <location evidence="1">Microtubule organizing center</location>
        <location evidence="1">Centrosome</location>
        <location evidence="1">Centriole</location>
    </subcellularLocation>
</comment>
<gene>
    <name evidence="14" type="primary">fam161a_1</name>
    <name evidence="14" type="ORF">EYF80_044207</name>
</gene>
<keyword evidence="5" id="KW-0970">Cilium biogenesis/degradation</keyword>
<dbReference type="Pfam" id="PF10595">
    <property type="entry name" value="FAM161A_B"/>
    <property type="match status" value="1"/>
</dbReference>
<evidence type="ECO:0000256" key="3">
    <source>
        <dbReference type="ARBA" id="ARBA00006663"/>
    </source>
</evidence>
<keyword evidence="4" id="KW-0963">Cytoplasm</keyword>
<feature type="coiled-coil region" evidence="12">
    <location>
        <begin position="145"/>
        <end position="172"/>
    </location>
</feature>
<evidence type="ECO:0000256" key="11">
    <source>
        <dbReference type="ARBA" id="ARBA00039949"/>
    </source>
</evidence>
<keyword evidence="8" id="KW-0206">Cytoskeleton</keyword>
<evidence type="ECO:0000256" key="2">
    <source>
        <dbReference type="ARBA" id="ARBA00004120"/>
    </source>
</evidence>
<evidence type="ECO:0000256" key="8">
    <source>
        <dbReference type="ARBA" id="ARBA00023212"/>
    </source>
</evidence>
<keyword evidence="15" id="KW-1185">Reference proteome</keyword>
<proteinExistence type="inferred from homology"/>
<accession>A0A4Z2FXY0</accession>